<protein>
    <submittedName>
        <fullName evidence="2">MucR family transcriptional regulator</fullName>
    </submittedName>
</protein>
<dbReference type="EMBL" id="CP066023">
    <property type="protein sequence ID" value="QQB81635.1"/>
    <property type="molecule type" value="Genomic_DNA"/>
</dbReference>
<organism evidence="2 4">
    <name type="scientific">Corynebacterium amycolatum</name>
    <dbReference type="NCBI Taxonomy" id="43765"/>
    <lineage>
        <taxon>Bacteria</taxon>
        <taxon>Bacillati</taxon>
        <taxon>Actinomycetota</taxon>
        <taxon>Actinomycetes</taxon>
        <taxon>Mycobacteriales</taxon>
        <taxon>Corynebacteriaceae</taxon>
        <taxon>Corynebacterium</taxon>
    </lineage>
</organism>
<comment type="similarity">
    <text evidence="1">Belongs to the ros/MucR family.</text>
</comment>
<dbReference type="GO" id="GO:0003677">
    <property type="term" value="F:DNA binding"/>
    <property type="evidence" value="ECO:0007669"/>
    <property type="project" value="InterPro"/>
</dbReference>
<reference evidence="4 5" key="1">
    <citation type="submission" date="2020-12" db="EMBL/GenBank/DDBJ databases">
        <title>FDA dAtabase for Regulatory Grade micrObial Sequences (FDA-ARGOS): Supporting development and validation of Infectious Disease Dx tests.</title>
        <authorList>
            <person name="Sproer C."/>
            <person name="Gronow S."/>
            <person name="Severitt S."/>
            <person name="Schroder I."/>
            <person name="Tallon L."/>
            <person name="Sadzewicz L."/>
            <person name="Zhao X."/>
            <person name="Boylan J."/>
            <person name="Ott S."/>
            <person name="Bowen H."/>
            <person name="Vavikolanu K."/>
            <person name="Mehta A."/>
            <person name="Aluvathingal J."/>
            <person name="Nadendla S."/>
            <person name="Lowell S."/>
            <person name="Myers T."/>
            <person name="Yan Y."/>
            <person name="Sichtig H."/>
        </authorList>
    </citation>
    <scope>NUCLEOTIDE SEQUENCE [LARGE SCALE GENOMIC DNA]</scope>
    <source>
        <strain evidence="2 4">FDAARGOS_938</strain>
        <strain evidence="3 5">FDAARGOS_991</strain>
    </source>
</reference>
<evidence type="ECO:0000313" key="3">
    <source>
        <dbReference type="EMBL" id="QQB81635.1"/>
    </source>
</evidence>
<dbReference type="AlphaFoldDB" id="A0AB37GJJ7"/>
<evidence type="ECO:0000313" key="4">
    <source>
        <dbReference type="Proteomes" id="UP000594774"/>
    </source>
</evidence>
<evidence type="ECO:0000256" key="1">
    <source>
        <dbReference type="ARBA" id="ARBA00007031"/>
    </source>
</evidence>
<evidence type="ECO:0000313" key="5">
    <source>
        <dbReference type="Proteomes" id="UP000595198"/>
    </source>
</evidence>
<accession>A0AB37GJJ7</accession>
<proteinExistence type="inferred from homology"/>
<keyword evidence="5" id="KW-1185">Reference proteome</keyword>
<dbReference type="Pfam" id="PF05443">
    <property type="entry name" value="ROS_MUCR"/>
    <property type="match status" value="1"/>
</dbReference>
<evidence type="ECO:0000313" key="2">
    <source>
        <dbReference type="EMBL" id="QPR31920.1"/>
    </source>
</evidence>
<dbReference type="Proteomes" id="UP000595198">
    <property type="component" value="Chromosome"/>
</dbReference>
<dbReference type="InterPro" id="IPR008807">
    <property type="entry name" value="ROS_MUCR"/>
</dbReference>
<sequence>MASRKACSVPGCDNPAVARGLCSTHYKRQLAGKPITSTAPPVGSPSGHGRYGILDDDGQRVLCHECGQWKRSVGNHLAAHDMTAAEYRERHGLARGTALSSAAVRQTHSKNAKARIGSEGWRRFEDARDPATASHSRTQESFGARAESAAGMADRARRHAAVAVEKNTGRHRGDVELWLRQRQEGMAYADIAERSGMHVSHVRRTVQRMMAERGLEDTEAVAVQEHRNRVAGQAARAAAARERALEWRELRDRGLSSAEVAERYGVTPSAADLDFQIL</sequence>
<dbReference type="GO" id="GO:0006355">
    <property type="term" value="P:regulation of DNA-templated transcription"/>
    <property type="evidence" value="ECO:0007669"/>
    <property type="project" value="InterPro"/>
</dbReference>
<dbReference type="InterPro" id="IPR041920">
    <property type="entry name" value="ROS/MUCR_sf"/>
</dbReference>
<gene>
    <name evidence="2" type="ORF">I6G95_05790</name>
    <name evidence="3" type="ORF">I6H48_06360</name>
</gene>
<dbReference type="Gene3D" id="1.10.10.1550">
    <property type="entry name" value="ROS/MUCR transcriptional regulator protein"/>
    <property type="match status" value="1"/>
</dbReference>
<dbReference type="GO" id="GO:0008270">
    <property type="term" value="F:zinc ion binding"/>
    <property type="evidence" value="ECO:0007669"/>
    <property type="project" value="InterPro"/>
</dbReference>
<dbReference type="EMBL" id="CP065628">
    <property type="protein sequence ID" value="QPR31920.1"/>
    <property type="molecule type" value="Genomic_DNA"/>
</dbReference>
<dbReference type="Proteomes" id="UP000594774">
    <property type="component" value="Chromosome"/>
</dbReference>
<name>A0AB37GJJ7_CORAY</name>